<proteinExistence type="predicted"/>
<keyword evidence="2" id="KW-1185">Reference proteome</keyword>
<dbReference type="EMBL" id="JARACI010000676">
    <property type="protein sequence ID" value="MDD9205833.1"/>
    <property type="molecule type" value="Genomic_DNA"/>
</dbReference>
<protein>
    <submittedName>
        <fullName evidence="1">Uncharacterized protein</fullName>
    </submittedName>
</protein>
<name>A0ABT5TUU0_9MICO</name>
<evidence type="ECO:0000313" key="2">
    <source>
        <dbReference type="Proteomes" id="UP001165561"/>
    </source>
</evidence>
<sequence length="63" mass="6603">MRSEPLDGGRLYSVLTATDVLTTSGVREHHASDVGEVLSIVAAFLTETDTRGGAGDHHARTAP</sequence>
<dbReference type="Proteomes" id="UP001165561">
    <property type="component" value="Unassembled WGS sequence"/>
</dbReference>
<gene>
    <name evidence="1" type="ORF">PU560_05040</name>
</gene>
<reference evidence="1" key="1">
    <citation type="submission" date="2023-02" db="EMBL/GenBank/DDBJ databases">
        <title>Georgenia sp.10Sc9-8, isolated from a soil sample collected from the Taklamakan desert.</title>
        <authorList>
            <person name="Liu S."/>
        </authorList>
    </citation>
    <scope>NUCLEOTIDE SEQUENCE</scope>
    <source>
        <strain evidence="1">10Sc9-8</strain>
    </source>
</reference>
<organism evidence="1 2">
    <name type="scientific">Georgenia halotolerans</name>
    <dbReference type="NCBI Taxonomy" id="3028317"/>
    <lineage>
        <taxon>Bacteria</taxon>
        <taxon>Bacillati</taxon>
        <taxon>Actinomycetota</taxon>
        <taxon>Actinomycetes</taxon>
        <taxon>Micrococcales</taxon>
        <taxon>Bogoriellaceae</taxon>
        <taxon>Georgenia</taxon>
    </lineage>
</organism>
<accession>A0ABT5TUU0</accession>
<comment type="caution">
    <text evidence="1">The sequence shown here is derived from an EMBL/GenBank/DDBJ whole genome shotgun (WGS) entry which is preliminary data.</text>
</comment>
<evidence type="ECO:0000313" key="1">
    <source>
        <dbReference type="EMBL" id="MDD9205833.1"/>
    </source>
</evidence>